<dbReference type="EMBL" id="MCGO01000032">
    <property type="protein sequence ID" value="ORY41307.1"/>
    <property type="molecule type" value="Genomic_DNA"/>
</dbReference>
<comment type="caution">
    <text evidence="2">The sequence shown here is derived from an EMBL/GenBank/DDBJ whole genome shotgun (WGS) entry which is preliminary data.</text>
</comment>
<feature type="region of interest" description="Disordered" evidence="1">
    <location>
        <begin position="224"/>
        <end position="247"/>
    </location>
</feature>
<accession>A0A1Y2C340</accession>
<protein>
    <submittedName>
        <fullName evidence="2">Uncharacterized protein</fullName>
    </submittedName>
</protein>
<keyword evidence="3" id="KW-1185">Reference proteome</keyword>
<evidence type="ECO:0000313" key="2">
    <source>
        <dbReference type="EMBL" id="ORY41307.1"/>
    </source>
</evidence>
<gene>
    <name evidence="2" type="ORF">BCR33DRAFT_739805</name>
</gene>
<feature type="region of interest" description="Disordered" evidence="1">
    <location>
        <begin position="104"/>
        <end position="140"/>
    </location>
</feature>
<evidence type="ECO:0000313" key="3">
    <source>
        <dbReference type="Proteomes" id="UP000193642"/>
    </source>
</evidence>
<sequence length="308" mass="32616">MESGRPSKIVTSTPAASRSHATATLHPASNLAFSWIGVTAPQTLARSGAESSGSPDFAFERIPGGADGCAHESTAAPDFALPLPASVDSVPPFANAALPAIPTTDSIHSDDGNNFDNDEHSLPVSHLDSEDSNNRSSDSYSANDLGVIEINSSPATSTSSCAIDAIDGNFDDQNDLDMELDLLGSLDNVALAHGSTNAPQDIPTSVECITESYITKRRQTTANSIAEATSGSDESESFLSEDASESDDDNNWFAKMAYYSSTNINILLPLDRFWRLVRIAGKVAIVSISIVLVSKIIRYIISILKYGI</sequence>
<name>A0A1Y2C340_9FUNG</name>
<evidence type="ECO:0000256" key="1">
    <source>
        <dbReference type="SAM" id="MobiDB-lite"/>
    </source>
</evidence>
<feature type="compositionally biased region" description="Basic and acidic residues" evidence="1">
    <location>
        <begin position="107"/>
        <end position="133"/>
    </location>
</feature>
<proteinExistence type="predicted"/>
<dbReference type="AlphaFoldDB" id="A0A1Y2C340"/>
<dbReference type="OrthoDB" id="10348326at2759"/>
<dbReference type="Proteomes" id="UP000193642">
    <property type="component" value="Unassembled WGS sequence"/>
</dbReference>
<reference evidence="2 3" key="1">
    <citation type="submission" date="2016-07" db="EMBL/GenBank/DDBJ databases">
        <title>Pervasive Adenine N6-methylation of Active Genes in Fungi.</title>
        <authorList>
            <consortium name="DOE Joint Genome Institute"/>
            <person name="Mondo S.J."/>
            <person name="Dannebaum R.O."/>
            <person name="Kuo R.C."/>
            <person name="Labutti K."/>
            <person name="Haridas S."/>
            <person name="Kuo A."/>
            <person name="Salamov A."/>
            <person name="Ahrendt S.R."/>
            <person name="Lipzen A."/>
            <person name="Sullivan W."/>
            <person name="Andreopoulos W.B."/>
            <person name="Clum A."/>
            <person name="Lindquist E."/>
            <person name="Daum C."/>
            <person name="Ramamoorthy G.K."/>
            <person name="Gryganskyi A."/>
            <person name="Culley D."/>
            <person name="Magnuson J.K."/>
            <person name="James T.Y."/>
            <person name="O'Malley M.A."/>
            <person name="Stajich J.E."/>
            <person name="Spatafora J.W."/>
            <person name="Visel A."/>
            <person name="Grigoriev I.V."/>
        </authorList>
    </citation>
    <scope>NUCLEOTIDE SEQUENCE [LARGE SCALE GENOMIC DNA]</scope>
    <source>
        <strain evidence="2 3">JEL800</strain>
    </source>
</reference>
<organism evidence="2 3">
    <name type="scientific">Rhizoclosmatium globosum</name>
    <dbReference type="NCBI Taxonomy" id="329046"/>
    <lineage>
        <taxon>Eukaryota</taxon>
        <taxon>Fungi</taxon>
        <taxon>Fungi incertae sedis</taxon>
        <taxon>Chytridiomycota</taxon>
        <taxon>Chytridiomycota incertae sedis</taxon>
        <taxon>Chytridiomycetes</taxon>
        <taxon>Chytridiales</taxon>
        <taxon>Chytriomycetaceae</taxon>
        <taxon>Rhizoclosmatium</taxon>
    </lineage>
</organism>